<protein>
    <recommendedName>
        <fullName evidence="3">Secreted protein</fullName>
    </recommendedName>
</protein>
<organism evidence="2">
    <name type="scientific">Amphora coffeiformis</name>
    <dbReference type="NCBI Taxonomy" id="265554"/>
    <lineage>
        <taxon>Eukaryota</taxon>
        <taxon>Sar</taxon>
        <taxon>Stramenopiles</taxon>
        <taxon>Ochrophyta</taxon>
        <taxon>Bacillariophyta</taxon>
        <taxon>Bacillariophyceae</taxon>
        <taxon>Bacillariophycidae</taxon>
        <taxon>Thalassiophysales</taxon>
        <taxon>Catenulaceae</taxon>
        <taxon>Amphora</taxon>
    </lineage>
</organism>
<proteinExistence type="predicted"/>
<evidence type="ECO:0000313" key="2">
    <source>
        <dbReference type="EMBL" id="CAE0411859.1"/>
    </source>
</evidence>
<dbReference type="AlphaFoldDB" id="A0A7S3L6A5"/>
<gene>
    <name evidence="2" type="ORF">ACOF00016_LOCUS9144</name>
</gene>
<evidence type="ECO:0000256" key="1">
    <source>
        <dbReference type="SAM" id="SignalP"/>
    </source>
</evidence>
<feature type="signal peptide" evidence="1">
    <location>
        <begin position="1"/>
        <end position="17"/>
    </location>
</feature>
<feature type="chain" id="PRO_5031135259" description="Secreted protein" evidence="1">
    <location>
        <begin position="18"/>
        <end position="346"/>
    </location>
</feature>
<evidence type="ECO:0008006" key="3">
    <source>
        <dbReference type="Google" id="ProtNLM"/>
    </source>
</evidence>
<sequence length="346" mass="37735">MKLSLALLALLSSAVDAFVSNPRPGFVSNQIQAEIGEVSSFSATRLFEQSEATAANAPTGLEFSDEEQSLIEGIHEKLAGASEPRAILKETLPTLSPALIYRLRQATNDANPAIQKVAIELNELLEDQLITARNTLQDLLNSGEIRKLDSIIGKAQREGRLDTAFFNVLTVNLQDAAQNDMGPTQEGAASRLQILQHIYTRCQEEVEKSIPPGLALLNRIMRAPEDSIRRNLYEHYLTPQKTIISSPDGKEIDLGGNGAPLVPMQDFIDALAQTVKQIRTVENVGAADRVSAANLVESCRTIAKEARIVIGEKYGAESEELRNFEEGLQPVFRPSSAESPYITGEA</sequence>
<accession>A0A7S3L6A5</accession>
<dbReference type="EMBL" id="HBIM01011014">
    <property type="protein sequence ID" value="CAE0411859.1"/>
    <property type="molecule type" value="Transcribed_RNA"/>
</dbReference>
<reference evidence="2" key="1">
    <citation type="submission" date="2021-01" db="EMBL/GenBank/DDBJ databases">
        <authorList>
            <person name="Corre E."/>
            <person name="Pelletier E."/>
            <person name="Niang G."/>
            <person name="Scheremetjew M."/>
            <person name="Finn R."/>
            <person name="Kale V."/>
            <person name="Holt S."/>
            <person name="Cochrane G."/>
            <person name="Meng A."/>
            <person name="Brown T."/>
            <person name="Cohen L."/>
        </authorList>
    </citation>
    <scope>NUCLEOTIDE SEQUENCE</scope>
    <source>
        <strain evidence="2">CCMP127</strain>
    </source>
</reference>
<name>A0A7S3L6A5_9STRA</name>
<keyword evidence="1" id="KW-0732">Signal</keyword>